<dbReference type="CDD" id="cd00093">
    <property type="entry name" value="HTH_XRE"/>
    <property type="match status" value="1"/>
</dbReference>
<dbReference type="OrthoDB" id="2897536at2"/>
<dbReference type="Proteomes" id="UP000192726">
    <property type="component" value="Chromosome"/>
</dbReference>
<evidence type="ECO:0000259" key="1">
    <source>
        <dbReference type="PROSITE" id="PS50943"/>
    </source>
</evidence>
<dbReference type="Pfam" id="PF19054">
    <property type="entry name" value="DUF5753"/>
    <property type="match status" value="1"/>
</dbReference>
<evidence type="ECO:0000313" key="3">
    <source>
        <dbReference type="Proteomes" id="UP000192726"/>
    </source>
</evidence>
<dbReference type="Gene3D" id="1.10.260.40">
    <property type="entry name" value="lambda repressor-like DNA-binding domains"/>
    <property type="match status" value="1"/>
</dbReference>
<accession>A0A1V0TJD3</accession>
<proteinExistence type="predicted"/>
<name>A0A1V0TJD3_9ACTN</name>
<dbReference type="InterPro" id="IPR001387">
    <property type="entry name" value="Cro/C1-type_HTH"/>
</dbReference>
<dbReference type="GO" id="GO:0003677">
    <property type="term" value="F:DNA binding"/>
    <property type="evidence" value="ECO:0007669"/>
    <property type="project" value="InterPro"/>
</dbReference>
<protein>
    <recommendedName>
        <fullName evidence="1">HTH cro/C1-type domain-containing protein</fullName>
    </recommendedName>
</protein>
<dbReference type="Pfam" id="PF13560">
    <property type="entry name" value="HTH_31"/>
    <property type="match status" value="1"/>
</dbReference>
<dbReference type="KEGG" id="sgv:B1H19_01295"/>
<dbReference type="InterPro" id="IPR010982">
    <property type="entry name" value="Lambda_DNA-bd_dom_sf"/>
</dbReference>
<dbReference type="SMART" id="SM00530">
    <property type="entry name" value="HTH_XRE"/>
    <property type="match status" value="1"/>
</dbReference>
<organism evidence="2 3">
    <name type="scientific">Streptomyces gilvosporeus</name>
    <dbReference type="NCBI Taxonomy" id="553510"/>
    <lineage>
        <taxon>Bacteria</taxon>
        <taxon>Bacillati</taxon>
        <taxon>Actinomycetota</taxon>
        <taxon>Actinomycetes</taxon>
        <taxon>Kitasatosporales</taxon>
        <taxon>Streptomycetaceae</taxon>
        <taxon>Streptomyces</taxon>
    </lineage>
</organism>
<dbReference type="AlphaFoldDB" id="A0A1V0TJD3"/>
<feature type="domain" description="HTH cro/C1-type" evidence="1">
    <location>
        <begin position="20"/>
        <end position="60"/>
    </location>
</feature>
<evidence type="ECO:0000313" key="2">
    <source>
        <dbReference type="EMBL" id="ARF53003.1"/>
    </source>
</evidence>
<dbReference type="EMBL" id="CP020569">
    <property type="protein sequence ID" value="ARF53003.1"/>
    <property type="molecule type" value="Genomic_DNA"/>
</dbReference>
<keyword evidence="3" id="KW-1185">Reference proteome</keyword>
<dbReference type="PROSITE" id="PS50943">
    <property type="entry name" value="HTH_CROC1"/>
    <property type="match status" value="1"/>
</dbReference>
<dbReference type="SUPFAM" id="SSF47413">
    <property type="entry name" value="lambda repressor-like DNA-binding domains"/>
    <property type="match status" value="1"/>
</dbReference>
<gene>
    <name evidence="2" type="ORF">B1H19_01295</name>
</gene>
<reference evidence="2 3" key="1">
    <citation type="submission" date="2017-04" db="EMBL/GenBank/DDBJ databases">
        <title>Complete Genome Sequence of Streptomyces gilvosporeus F607, a Capable Producer of Natamycin.</title>
        <authorList>
            <person name="Zong G."/>
            <person name="Zhong C."/>
            <person name="Fu J."/>
            <person name="Qin R."/>
            <person name="Cao G."/>
        </authorList>
    </citation>
    <scope>NUCLEOTIDE SEQUENCE [LARGE SCALE GENOMIC DNA]</scope>
    <source>
        <strain evidence="2 3">F607</strain>
    </source>
</reference>
<sequence>MGLGSLRDDLNPLQRFGYEVRQVRKGRKITQGRLASGTGYSVAYVSKVESGKVMPSPKFARGCDHVFGTNGLFERLHPNAEGNAPEWFEPYLNLEREATAILDYSSTLFMGILQTSDYARAVIRAAHPREEPAEIEAKVDSRIGRRRVMERKNPPILWVVLHEACLRTLVGSKKVMHAQLERILRFAESPQVTIQVLTFNAGAPPSHLPFTLLRHRDKSMRLYSETPYRGHVADSEAAVSDAEATFDLLRATSLSPDDSLSFTRKVMEEYDT</sequence>
<dbReference type="InterPro" id="IPR043917">
    <property type="entry name" value="DUF5753"/>
</dbReference>
<dbReference type="STRING" id="553510.B1H19_01295"/>